<keyword evidence="2" id="KW-1133">Transmembrane helix</keyword>
<keyword evidence="2" id="KW-0472">Membrane</keyword>
<organism evidence="4 5">
    <name type="scientific">Waltera acetigignens</name>
    <dbReference type="NCBI Taxonomy" id="2981769"/>
    <lineage>
        <taxon>Bacteria</taxon>
        <taxon>Bacillati</taxon>
        <taxon>Bacillota</taxon>
        <taxon>Clostridia</taxon>
        <taxon>Lachnospirales</taxon>
        <taxon>Lachnospiraceae</taxon>
        <taxon>Waltera</taxon>
    </lineage>
</organism>
<feature type="region of interest" description="Disordered" evidence="1">
    <location>
        <begin position="390"/>
        <end position="415"/>
    </location>
</feature>
<reference evidence="4 5" key="1">
    <citation type="submission" date="2021-10" db="EMBL/GenBank/DDBJ databases">
        <title>Anaerobic single-cell dispensing facilitates the cultivation of human gut bacteria.</title>
        <authorList>
            <person name="Afrizal A."/>
        </authorList>
    </citation>
    <scope>NUCLEOTIDE SEQUENCE [LARGE SCALE GENOMIC DNA]</scope>
    <source>
        <strain evidence="4 5">CLA-AA-H273</strain>
    </source>
</reference>
<accession>A0AAE3D6P6</accession>
<feature type="domain" description="Peptidase M56" evidence="3">
    <location>
        <begin position="8"/>
        <end position="62"/>
    </location>
</feature>
<feature type="transmembrane region" description="Helical" evidence="2">
    <location>
        <begin position="317"/>
        <end position="336"/>
    </location>
</feature>
<keyword evidence="5" id="KW-1185">Reference proteome</keyword>
<feature type="transmembrane region" description="Helical" evidence="2">
    <location>
        <begin position="231"/>
        <end position="252"/>
    </location>
</feature>
<keyword evidence="2" id="KW-0812">Transmembrane</keyword>
<protein>
    <recommendedName>
        <fullName evidence="3">Peptidase M56 domain-containing protein</fullName>
    </recommendedName>
</protein>
<comment type="caution">
    <text evidence="4">The sequence shown here is derived from an EMBL/GenBank/DDBJ whole genome shotgun (WGS) entry which is preliminary data.</text>
</comment>
<feature type="transmembrane region" description="Helical" evidence="2">
    <location>
        <begin position="140"/>
        <end position="164"/>
    </location>
</feature>
<evidence type="ECO:0000256" key="2">
    <source>
        <dbReference type="SAM" id="Phobius"/>
    </source>
</evidence>
<dbReference type="CDD" id="cd07341">
    <property type="entry name" value="M56_BlaR1_MecR1_like"/>
    <property type="match status" value="1"/>
</dbReference>
<dbReference type="InterPro" id="IPR052173">
    <property type="entry name" value="Beta-lactam_resp_regulator"/>
</dbReference>
<dbReference type="Pfam" id="PF05569">
    <property type="entry name" value="Peptidase_M56"/>
    <property type="match status" value="2"/>
</dbReference>
<dbReference type="PANTHER" id="PTHR34978">
    <property type="entry name" value="POSSIBLE SENSOR-TRANSDUCER PROTEIN BLAR"/>
    <property type="match status" value="1"/>
</dbReference>
<sequence>MSRIFSGVLQMSIAAAWMIPVVMVLRRLLKRAPKWVNLVLWGLVGLRLVCPFVPESRFSLMPKLPILSGYLYGNMIGSPAGNAFRADTLQNGTNFSDNISQAALDGSMGAAGSGMGGAFGITGSGIGAFGAGVWRIPERLLSAFSILWLAGVILFAGYAVYSYVRVRRQVAEAMWLRENLWICDEVKSPFILGLHKPKIYLSSSMDEAQYPYVIAHEQAHLKRGDQWWKPLGFLILAIHWFNPFVWAAYILFCSDLELACDESAVKKLNPQERKDYSYALLSCSMQRRLVTVCPLAFGEVGVKKRVKEILNYKKPTFWVVLAAVAVCVIVAVCFLTNPKQGTTTTILLTNETGKSENGVDAGNVASADEVNAQQETDAALQEALDKQRERAEAVKEASAAEQEKQAAENPAGWIPMQNGNTTTWMNMQDGATAGFVTGKGDAAYAQVKLGDTTLLLLSDGIYQDGEHTYAMYCDVYGVGEDGTPVQIGELLSEGTAYPICVGMSGFYVTSGHSIEVYNLDTATGQLVLTGSNTENFDGNGNETYYRLDSRGQRVESTEEEYLQAWEEYRKDAQPVEFTTQ</sequence>
<evidence type="ECO:0000313" key="5">
    <source>
        <dbReference type="Proteomes" id="UP001197795"/>
    </source>
</evidence>
<gene>
    <name evidence="4" type="ORF">LKD75_03900</name>
</gene>
<feature type="transmembrane region" description="Helical" evidence="2">
    <location>
        <begin position="7"/>
        <end position="29"/>
    </location>
</feature>
<dbReference type="Proteomes" id="UP001197795">
    <property type="component" value="Unassembled WGS sequence"/>
</dbReference>
<evidence type="ECO:0000313" key="4">
    <source>
        <dbReference type="EMBL" id="MCC2118742.1"/>
    </source>
</evidence>
<evidence type="ECO:0000256" key="1">
    <source>
        <dbReference type="SAM" id="MobiDB-lite"/>
    </source>
</evidence>
<dbReference type="InterPro" id="IPR008756">
    <property type="entry name" value="Peptidase_M56"/>
</dbReference>
<feature type="transmembrane region" description="Helical" evidence="2">
    <location>
        <begin position="116"/>
        <end position="134"/>
    </location>
</feature>
<name>A0AAE3D6P6_9FIRM</name>
<dbReference type="PANTHER" id="PTHR34978:SF3">
    <property type="entry name" value="SLR0241 PROTEIN"/>
    <property type="match status" value="1"/>
</dbReference>
<dbReference type="AlphaFoldDB" id="A0AAE3D6P6"/>
<dbReference type="EMBL" id="JAJEPV010000006">
    <property type="protein sequence ID" value="MCC2118742.1"/>
    <property type="molecule type" value="Genomic_DNA"/>
</dbReference>
<feature type="domain" description="Peptidase M56" evidence="3">
    <location>
        <begin position="141"/>
        <end position="307"/>
    </location>
</feature>
<evidence type="ECO:0000259" key="3">
    <source>
        <dbReference type="Pfam" id="PF05569"/>
    </source>
</evidence>
<dbReference type="RefSeq" id="WP_227732602.1">
    <property type="nucleotide sequence ID" value="NZ_JAJEPV010000006.1"/>
</dbReference>
<proteinExistence type="predicted"/>